<evidence type="ECO:0000313" key="2">
    <source>
        <dbReference type="Proteomes" id="UP000052982"/>
    </source>
</evidence>
<dbReference type="AlphaFoldDB" id="A0A117R7M4"/>
<dbReference type="STRING" id="1943.AQJ64_41995"/>
<protein>
    <submittedName>
        <fullName evidence="1">Uncharacterized protein</fullName>
    </submittedName>
</protein>
<reference evidence="1 2" key="1">
    <citation type="submission" date="2015-10" db="EMBL/GenBank/DDBJ databases">
        <title>Draft genome sequence of Streptomyces griseoruber DSM 40281, type strain for the species Streptomyces griseoruber.</title>
        <authorList>
            <person name="Ruckert C."/>
            <person name="Winkler A."/>
            <person name="Kalinowski J."/>
            <person name="Kampfer P."/>
            <person name="Glaeser S."/>
        </authorList>
    </citation>
    <scope>NUCLEOTIDE SEQUENCE [LARGE SCALE GENOMIC DNA]</scope>
    <source>
        <strain evidence="1 2">DSM 40281</strain>
    </source>
</reference>
<accession>A0A117R7M4</accession>
<dbReference type="Proteomes" id="UP000052982">
    <property type="component" value="Unassembled WGS sequence"/>
</dbReference>
<comment type="caution">
    <text evidence="1">The sequence shown here is derived from an EMBL/GenBank/DDBJ whole genome shotgun (WGS) entry which is preliminary data.</text>
</comment>
<gene>
    <name evidence="1" type="ORF">AQJ64_41995</name>
</gene>
<evidence type="ECO:0000313" key="1">
    <source>
        <dbReference type="EMBL" id="KUN75536.1"/>
    </source>
</evidence>
<organism evidence="1 2">
    <name type="scientific">Streptomyces griseoruber</name>
    <dbReference type="NCBI Taxonomy" id="1943"/>
    <lineage>
        <taxon>Bacteria</taxon>
        <taxon>Bacillati</taxon>
        <taxon>Actinomycetota</taxon>
        <taxon>Actinomycetes</taxon>
        <taxon>Kitasatosporales</taxon>
        <taxon>Streptomycetaceae</taxon>
        <taxon>Streptomyces</taxon>
    </lineage>
</organism>
<name>A0A117R7M4_9ACTN</name>
<keyword evidence="2" id="KW-1185">Reference proteome</keyword>
<dbReference type="EMBL" id="LMWW01000077">
    <property type="protein sequence ID" value="KUN75536.1"/>
    <property type="molecule type" value="Genomic_DNA"/>
</dbReference>
<sequence length="199" mass="21189">MAASLSRETVEGECVALVCCLPREVFGQVCVSGSFVEFGESASGLSVACVDSQLQGLLRSFVVAGGTKKAAEFSLRPCVACIRSELVKVLLSRCVAVLTAPFGQLPQGDGVAFGRCMKCQPFRFARVTGIIPRRDEPSQTSVASQAVQAPSLGLVADTLLHESHVEQRCSFSCMAQVFDEPLPNIRRDAFAKKGEEEGG</sequence>
<proteinExistence type="predicted"/>